<organism evidence="1 2">
    <name type="scientific">Venturia nashicola</name>
    <dbReference type="NCBI Taxonomy" id="86259"/>
    <lineage>
        <taxon>Eukaryota</taxon>
        <taxon>Fungi</taxon>
        <taxon>Dikarya</taxon>
        <taxon>Ascomycota</taxon>
        <taxon>Pezizomycotina</taxon>
        <taxon>Dothideomycetes</taxon>
        <taxon>Pleosporomycetidae</taxon>
        <taxon>Venturiales</taxon>
        <taxon>Venturiaceae</taxon>
        <taxon>Venturia</taxon>
    </lineage>
</organism>
<evidence type="ECO:0000313" key="2">
    <source>
        <dbReference type="Proteomes" id="UP000298493"/>
    </source>
</evidence>
<dbReference type="Proteomes" id="UP000298493">
    <property type="component" value="Unassembled WGS sequence"/>
</dbReference>
<proteinExistence type="predicted"/>
<keyword evidence="2" id="KW-1185">Reference proteome</keyword>
<evidence type="ECO:0000313" key="1">
    <source>
        <dbReference type="EMBL" id="TID25886.1"/>
    </source>
</evidence>
<accession>A0A4Z1PJT9</accession>
<reference evidence="1 2" key="1">
    <citation type="submission" date="2019-04" db="EMBL/GenBank/DDBJ databases">
        <title>High contiguity whole genome sequence and gene annotation resource for two Venturia nashicola isolates.</title>
        <authorList>
            <person name="Prokchorchik M."/>
            <person name="Won K."/>
            <person name="Lee Y."/>
            <person name="Choi E.D."/>
            <person name="Segonzac C."/>
            <person name="Sohn K.H."/>
        </authorList>
    </citation>
    <scope>NUCLEOTIDE SEQUENCE [LARGE SCALE GENOMIC DNA]</scope>
    <source>
        <strain evidence="1 2">PRI2</strain>
    </source>
</reference>
<dbReference type="OrthoDB" id="10530743at2759"/>
<sequence>MFAASEGAPNSIEDLLQRQLDYIQNSEIQLEPPALTWIESLFPAVIALASFGGSITFSVIPTQLESSHNKRISNQEIRNFLALAWLFFALARDGKHWPIGSYFPPRSDQEAI</sequence>
<comment type="caution">
    <text evidence="1">The sequence shown here is derived from an EMBL/GenBank/DDBJ whole genome shotgun (WGS) entry which is preliminary data.</text>
</comment>
<dbReference type="EMBL" id="SNSC02000003">
    <property type="protein sequence ID" value="TID25886.1"/>
    <property type="molecule type" value="Genomic_DNA"/>
</dbReference>
<dbReference type="AlphaFoldDB" id="A0A4Z1PJT9"/>
<gene>
    <name evidence="1" type="ORF">E6O75_ATG03749</name>
</gene>
<name>A0A4Z1PJT9_9PEZI</name>
<protein>
    <submittedName>
        <fullName evidence="1">Uncharacterized protein</fullName>
    </submittedName>
</protein>